<feature type="region of interest" description="Disordered" evidence="1">
    <location>
        <begin position="25"/>
        <end position="44"/>
    </location>
</feature>
<dbReference type="PANTHER" id="PTHR34960:SF1">
    <property type="entry name" value="EMB|CAB68146.1-RELATED"/>
    <property type="match status" value="1"/>
</dbReference>
<name>A0AAP0PUV0_9MAGN</name>
<dbReference type="InterPro" id="IPR056682">
    <property type="entry name" value="DUF7780"/>
</dbReference>
<sequence>MGKSSSEGWGLGLLLVFFPDEQHNNNNNKQCEKRKSNNNSQGKWSYASPFGSSTTCSLIHSRAQSTLSICVLIVFFTLFLFTLSTFDRTLPPKIDFPRRLMLSDHTTNKTPPPPPPPPTTTFALQGLGTQYRRGTRAMPDLVVAHLTEDTNPHHLKLFLRTLHRSGLTSRADVLFIFPNSQSPNFTATIHQENHSFSTLIDRQTHHNNNNNNSTTTHKISSNFEAAHFVSKSKNGGAEPIWGTKQQHQIGNGNTTESTRPSWGSVVGFESAELDPENSLAGFTDGDPPMRLRRWACYPMLLGRLRRNFKHVLLADVKEVVLLGDPLGRVRTRPPDSVSVWTAFDHSTSHHNNKNRSHGKRRSVTADVIAGGMRGIRRLSVAVLNEIVRSAVKERRGKGGVRVRVSDSAVLSQLVKNESLLKSVNVDVTELAPSHDSVRVVSGPGGVGDVILKQICGATKVASSVYSDC</sequence>
<evidence type="ECO:0000313" key="5">
    <source>
        <dbReference type="Proteomes" id="UP001419268"/>
    </source>
</evidence>
<feature type="domain" description="DUF7780" evidence="3">
    <location>
        <begin position="122"/>
        <end position="425"/>
    </location>
</feature>
<dbReference type="PANTHER" id="PTHR34960">
    <property type="entry name" value="EMB|CAB68146.1-RELATED"/>
    <property type="match status" value="1"/>
</dbReference>
<evidence type="ECO:0000313" key="4">
    <source>
        <dbReference type="EMBL" id="KAK9157268.1"/>
    </source>
</evidence>
<feature type="transmembrane region" description="Helical" evidence="2">
    <location>
        <begin position="67"/>
        <end position="86"/>
    </location>
</feature>
<keyword evidence="5" id="KW-1185">Reference proteome</keyword>
<keyword evidence="2" id="KW-0472">Membrane</keyword>
<keyword evidence="2" id="KW-1133">Transmembrane helix</keyword>
<dbReference type="Proteomes" id="UP001419268">
    <property type="component" value="Unassembled WGS sequence"/>
</dbReference>
<dbReference type="Pfam" id="PF25002">
    <property type="entry name" value="DUF7780"/>
    <property type="match status" value="1"/>
</dbReference>
<evidence type="ECO:0000259" key="3">
    <source>
        <dbReference type="Pfam" id="PF25002"/>
    </source>
</evidence>
<feature type="region of interest" description="Disordered" evidence="1">
    <location>
        <begin position="234"/>
        <end position="262"/>
    </location>
</feature>
<evidence type="ECO:0000256" key="1">
    <source>
        <dbReference type="SAM" id="MobiDB-lite"/>
    </source>
</evidence>
<organism evidence="4 5">
    <name type="scientific">Stephania cephalantha</name>
    <dbReference type="NCBI Taxonomy" id="152367"/>
    <lineage>
        <taxon>Eukaryota</taxon>
        <taxon>Viridiplantae</taxon>
        <taxon>Streptophyta</taxon>
        <taxon>Embryophyta</taxon>
        <taxon>Tracheophyta</taxon>
        <taxon>Spermatophyta</taxon>
        <taxon>Magnoliopsida</taxon>
        <taxon>Ranunculales</taxon>
        <taxon>Menispermaceae</taxon>
        <taxon>Menispermoideae</taxon>
        <taxon>Cissampelideae</taxon>
        <taxon>Stephania</taxon>
    </lineage>
</organism>
<proteinExistence type="predicted"/>
<protein>
    <recommendedName>
        <fullName evidence="3">DUF7780 domain-containing protein</fullName>
    </recommendedName>
</protein>
<evidence type="ECO:0000256" key="2">
    <source>
        <dbReference type="SAM" id="Phobius"/>
    </source>
</evidence>
<reference evidence="4 5" key="1">
    <citation type="submission" date="2024-01" db="EMBL/GenBank/DDBJ databases">
        <title>Genome assemblies of Stephania.</title>
        <authorList>
            <person name="Yang L."/>
        </authorList>
    </citation>
    <scope>NUCLEOTIDE SEQUENCE [LARGE SCALE GENOMIC DNA]</scope>
    <source>
        <strain evidence="4">JXDWG</strain>
        <tissue evidence="4">Leaf</tissue>
    </source>
</reference>
<dbReference type="AlphaFoldDB" id="A0AAP0PUV0"/>
<accession>A0AAP0PUV0</accession>
<comment type="caution">
    <text evidence="4">The sequence shown here is derived from an EMBL/GenBank/DDBJ whole genome shotgun (WGS) entry which is preliminary data.</text>
</comment>
<dbReference type="EMBL" id="JBBNAG010000002">
    <property type="protein sequence ID" value="KAK9157268.1"/>
    <property type="molecule type" value="Genomic_DNA"/>
</dbReference>
<gene>
    <name evidence="4" type="ORF">Scep_003842</name>
</gene>
<keyword evidence="2" id="KW-0812">Transmembrane</keyword>
<feature type="compositionally biased region" description="Polar residues" evidence="1">
    <location>
        <begin position="243"/>
        <end position="261"/>
    </location>
</feature>